<comment type="caution">
    <text evidence="1">The sequence shown here is derived from an EMBL/GenBank/DDBJ whole genome shotgun (WGS) entry which is preliminary data.</text>
</comment>
<proteinExistence type="predicted"/>
<dbReference type="EMBL" id="VDCV01000001">
    <property type="protein sequence ID" value="KAB5574530.1"/>
    <property type="molecule type" value="Genomic_DNA"/>
</dbReference>
<dbReference type="AlphaFoldDB" id="A0A5N5P3Y5"/>
<evidence type="ECO:0000313" key="1">
    <source>
        <dbReference type="EMBL" id="KAB5574530.1"/>
    </source>
</evidence>
<reference evidence="2" key="1">
    <citation type="journal article" date="2019" name="Gigascience">
        <title>De novo genome assembly of the endangered Acer yangbiense, a plant species with extremely small populations endemic to Yunnan Province, China.</title>
        <authorList>
            <person name="Yang J."/>
            <person name="Wariss H.M."/>
            <person name="Tao L."/>
            <person name="Zhang R."/>
            <person name="Yun Q."/>
            <person name="Hollingsworth P."/>
            <person name="Dao Z."/>
            <person name="Luo G."/>
            <person name="Guo H."/>
            <person name="Ma Y."/>
            <person name="Sun W."/>
        </authorList>
    </citation>
    <scope>NUCLEOTIDE SEQUENCE [LARGE SCALE GENOMIC DNA]</scope>
    <source>
        <strain evidence="2">cv. br00</strain>
    </source>
</reference>
<organism evidence="1 2">
    <name type="scientific">Salix brachista</name>
    <dbReference type="NCBI Taxonomy" id="2182728"/>
    <lineage>
        <taxon>Eukaryota</taxon>
        <taxon>Viridiplantae</taxon>
        <taxon>Streptophyta</taxon>
        <taxon>Embryophyta</taxon>
        <taxon>Tracheophyta</taxon>
        <taxon>Spermatophyta</taxon>
        <taxon>Magnoliopsida</taxon>
        <taxon>eudicotyledons</taxon>
        <taxon>Gunneridae</taxon>
        <taxon>Pentapetalae</taxon>
        <taxon>rosids</taxon>
        <taxon>fabids</taxon>
        <taxon>Malpighiales</taxon>
        <taxon>Salicaceae</taxon>
        <taxon>Saliceae</taxon>
        <taxon>Salix</taxon>
    </lineage>
</organism>
<sequence>MDNQRKKDSSNLEDILDPTLDLSKPLKRLERYLDLAIRCVEGLSAGRPTMNEVEKELENIQQLAGFDNNVERVSTSTTYSETTGESSYHPYNKKRDENIQIPLICVKNVEAQISVDLQSPVLCSTWRMYLCMKSSSDL</sequence>
<name>A0A5N5P3Y5_9ROSI</name>
<dbReference type="Gene3D" id="1.10.510.10">
    <property type="entry name" value="Transferase(Phosphotransferase) domain 1"/>
    <property type="match status" value="1"/>
</dbReference>
<dbReference type="Proteomes" id="UP000326939">
    <property type="component" value="Chromosome 1"/>
</dbReference>
<protein>
    <submittedName>
        <fullName evidence="1">Uncharacterized protein</fullName>
    </submittedName>
</protein>
<gene>
    <name evidence="1" type="ORF">DKX38_001724</name>
</gene>
<keyword evidence="2" id="KW-1185">Reference proteome</keyword>
<evidence type="ECO:0000313" key="2">
    <source>
        <dbReference type="Proteomes" id="UP000326939"/>
    </source>
</evidence>
<accession>A0A5N5P3Y5</accession>